<name>A0A9W4NKK0_9EURO</name>
<gene>
    <name evidence="1" type="ORF">PSALAMII_LOCUS6374</name>
</gene>
<dbReference type="PANTHER" id="PTHR47431">
    <property type="entry name" value="ZN(II)2CYS6 TRANSCRIPTION FACTOR (EUROFUNG)-RELATED"/>
    <property type="match status" value="1"/>
</dbReference>
<keyword evidence="2" id="KW-1185">Reference proteome</keyword>
<evidence type="ECO:0008006" key="3">
    <source>
        <dbReference type="Google" id="ProtNLM"/>
    </source>
</evidence>
<dbReference type="PANTHER" id="PTHR47431:SF5">
    <property type="entry name" value="ZN(II)2CYS6 TRANSCRIPTION FACTOR (EUROFUNG)"/>
    <property type="match status" value="1"/>
</dbReference>
<dbReference type="EMBL" id="CAJVPG010000277">
    <property type="protein sequence ID" value="CAG8387444.1"/>
    <property type="molecule type" value="Genomic_DNA"/>
</dbReference>
<protein>
    <recommendedName>
        <fullName evidence="3">Transcription factor domain-containing protein</fullName>
    </recommendedName>
</protein>
<proteinExistence type="predicted"/>
<reference evidence="1" key="1">
    <citation type="submission" date="2021-07" db="EMBL/GenBank/DDBJ databases">
        <authorList>
            <person name="Branca A.L. A."/>
        </authorList>
    </citation>
    <scope>NUCLEOTIDE SEQUENCE</scope>
</reference>
<evidence type="ECO:0000313" key="2">
    <source>
        <dbReference type="Proteomes" id="UP001152649"/>
    </source>
</evidence>
<accession>A0A9W4NKK0</accession>
<comment type="caution">
    <text evidence="1">The sequence shown here is derived from an EMBL/GenBank/DDBJ whole genome shotgun (WGS) entry which is preliminary data.</text>
</comment>
<sequence length="631" mass="70324">MRPRYSALQFRIQPWRRYLLSYQSRGRGIFLIILAPLIFDQIDLLSLPAAGVRVLDLLTESSWPSRGFDDIENNHFHLQVESNLTPPSEIPGCLTRTYGSESDILNAYYDFIHDNFPILPPRNSQPSPDQPLNIPLSYESFQQDGPLLVYRPASPLSLALSAILALIPHPDDPAPLSENSVTQRRAYAQKLATLASAKVESDCDLESSSELGEALSTQRCAISRTAFHEYTPVDLESLLSLLVLSIYEYAQRGNLLKMRSRVNQALAIAMGKSLHCCTLVDQAAEARRRAWWMTPLTIDIEDPEFTTPYPKFSSDEDCWSILIQAQQVLVSATQYVIDLDKALSMRTNLQPILKRMETLDSWAHSVLTVADQLQSSVRDSDGAVHGEIVTARTIRIISKIKLSSAQIKIHRFRAFSDIPIFIKKHCDLTVAYPDKPQSSTKPETGALSCSCSSLKPLAEASAMKSYEQPDGYTPGSSIPQNPNTSYLSGFPFSTQHSTQVCFSAAILMSKLFQGLPSPQPLRNGYHQQTSDKRELPRTMPSFACCLMQSSYALLMLFYKARVAVGDGKDTIGGLGPSTQLINELQNGLKRIIDVSSNYSQSFEALIGMRGTRFLSLYTYKLLWSAIRLTAC</sequence>
<dbReference type="Proteomes" id="UP001152649">
    <property type="component" value="Unassembled WGS sequence"/>
</dbReference>
<dbReference type="OrthoDB" id="26149at2759"/>
<evidence type="ECO:0000313" key="1">
    <source>
        <dbReference type="EMBL" id="CAG8387444.1"/>
    </source>
</evidence>
<dbReference type="AlphaFoldDB" id="A0A9W4NKK0"/>
<organism evidence="1 2">
    <name type="scientific">Penicillium salamii</name>
    <dbReference type="NCBI Taxonomy" id="1612424"/>
    <lineage>
        <taxon>Eukaryota</taxon>
        <taxon>Fungi</taxon>
        <taxon>Dikarya</taxon>
        <taxon>Ascomycota</taxon>
        <taxon>Pezizomycotina</taxon>
        <taxon>Eurotiomycetes</taxon>
        <taxon>Eurotiomycetidae</taxon>
        <taxon>Eurotiales</taxon>
        <taxon>Aspergillaceae</taxon>
        <taxon>Penicillium</taxon>
    </lineage>
</organism>